<keyword evidence="2 5" id="KW-0647">Proteasome</keyword>
<dbReference type="Pfam" id="PF01399">
    <property type="entry name" value="PCI"/>
    <property type="match status" value="1"/>
</dbReference>
<dbReference type="GO" id="GO:0030234">
    <property type="term" value="F:enzyme regulator activity"/>
    <property type="evidence" value="ECO:0007669"/>
    <property type="project" value="InterPro"/>
</dbReference>
<dbReference type="GO" id="GO:0042176">
    <property type="term" value="P:regulation of protein catabolic process"/>
    <property type="evidence" value="ECO:0007669"/>
    <property type="project" value="InterPro"/>
</dbReference>
<dbReference type="PROSITE" id="PS50250">
    <property type="entry name" value="PCI"/>
    <property type="match status" value="1"/>
</dbReference>
<evidence type="ECO:0000256" key="3">
    <source>
        <dbReference type="SAM" id="MobiDB-lite"/>
    </source>
</evidence>
<feature type="region of interest" description="Disordered" evidence="3">
    <location>
        <begin position="116"/>
        <end position="170"/>
    </location>
</feature>
<dbReference type="GO" id="GO:0006511">
    <property type="term" value="P:ubiquitin-dependent protein catabolic process"/>
    <property type="evidence" value="ECO:0007669"/>
    <property type="project" value="TreeGrafter"/>
</dbReference>
<feature type="compositionally biased region" description="Basic and acidic residues" evidence="3">
    <location>
        <begin position="1"/>
        <end position="28"/>
    </location>
</feature>
<evidence type="ECO:0000256" key="1">
    <source>
        <dbReference type="ARBA" id="ARBA00007912"/>
    </source>
</evidence>
<dbReference type="SUPFAM" id="SSF46785">
    <property type="entry name" value="Winged helix' DNA-binding domain"/>
    <property type="match status" value="1"/>
</dbReference>
<dbReference type="GO" id="GO:0008541">
    <property type="term" value="C:proteasome regulatory particle, lid subcomplex"/>
    <property type="evidence" value="ECO:0007669"/>
    <property type="project" value="TreeGrafter"/>
</dbReference>
<dbReference type="Gene3D" id="1.25.40.570">
    <property type="match status" value="1"/>
</dbReference>
<feature type="region of interest" description="Disordered" evidence="3">
    <location>
        <begin position="1"/>
        <end position="32"/>
    </location>
</feature>
<evidence type="ECO:0000259" key="4">
    <source>
        <dbReference type="PROSITE" id="PS50250"/>
    </source>
</evidence>
<dbReference type="InterPro" id="IPR057985">
    <property type="entry name" value="TPR_PSMD3_N"/>
</dbReference>
<reference evidence="5" key="1">
    <citation type="submission" date="2017-11" db="EMBL/GenBank/DDBJ databases">
        <title>The sensing device of the deep-sea amphipod.</title>
        <authorList>
            <person name="Kobayashi H."/>
            <person name="Nagahama T."/>
            <person name="Arai W."/>
            <person name="Sasagawa Y."/>
            <person name="Umeda M."/>
            <person name="Hayashi T."/>
            <person name="Nikaido I."/>
            <person name="Watanabe H."/>
            <person name="Oguri K."/>
            <person name="Kitazato H."/>
            <person name="Fujioka K."/>
            <person name="Kido Y."/>
            <person name="Takami H."/>
        </authorList>
    </citation>
    <scope>NUCLEOTIDE SEQUENCE</scope>
    <source>
        <tissue evidence="5">Whole body</tissue>
    </source>
</reference>
<dbReference type="PANTHER" id="PTHR10758:SF2">
    <property type="entry name" value="26S PROTEASOME NON-ATPASE REGULATORY SUBUNIT 3"/>
    <property type="match status" value="1"/>
</dbReference>
<sequence length="562" mass="63716">MATNEASKDKDVEMEDVDKTKEKEKDEESPTVELTPQLAILNEIRSTIHFYERGVQSKSPRLRSLSIRSIHRFRSKLTAAFLKQIIEQFIPLKTAKVRRDTLLLYLSAVKDDVDMETSANSDEADLKSSDTPMDIDTPTTKTEKSEKEVSSDSEKKSSDEKSETKEKKPQIKVKDLKKLEEVRKAVTIEIECLLQLIIVILLSDRGQEENVIKCAKDLLERTTATNIRTLDLISARAYFYVSLAYSRTNKLDEIRTSLLAAYRTCCLRHDEPGQAVLANLILQNYLHYNLFSQADKFRLNSNFPAQHGGPYQHARYLYFIGRINCVQLHYSEALQNLSQAVRKAPQTAAVGFRQLATKFLVIVQLLLGEIPERSVFGVSSLKRSLHPYFKLTQAVRAGDSTKFNEVMKAYSPSFQKDGAYTLIVRLRHNVIKTGLRNISLSYSRISLGDIASKLSVGSVEDTEFIVAKAIHDGVINAVIDKEHGYISSKLTSDVYSTYEPQMQFHKRIKFCMEIHNESVKALRYPDKPRSSEEQTPIELDIEEIDDAQSGISDDSDSHGDVM</sequence>
<dbReference type="EMBL" id="IACT01003894">
    <property type="protein sequence ID" value="LAC23113.1"/>
    <property type="molecule type" value="mRNA"/>
</dbReference>
<evidence type="ECO:0000313" key="5">
    <source>
        <dbReference type="EMBL" id="LAC23113.1"/>
    </source>
</evidence>
<dbReference type="SMART" id="SM00753">
    <property type="entry name" value="PAM"/>
    <property type="match status" value="1"/>
</dbReference>
<dbReference type="Pfam" id="PF25573">
    <property type="entry name" value="TPR_PSMD3_N"/>
    <property type="match status" value="1"/>
</dbReference>
<feature type="domain" description="PCI" evidence="4">
    <location>
        <begin position="314"/>
        <end position="493"/>
    </location>
</feature>
<dbReference type="Pfam" id="PF08375">
    <property type="entry name" value="Rpn3_C"/>
    <property type="match status" value="1"/>
</dbReference>
<protein>
    <submittedName>
        <fullName evidence="5">26S proteasome non-ATPase regulatory subunit 3 isoform X1</fullName>
    </submittedName>
</protein>
<organism evidence="5">
    <name type="scientific">Hirondellea gigas</name>
    <dbReference type="NCBI Taxonomy" id="1518452"/>
    <lineage>
        <taxon>Eukaryota</taxon>
        <taxon>Metazoa</taxon>
        <taxon>Ecdysozoa</taxon>
        <taxon>Arthropoda</taxon>
        <taxon>Crustacea</taxon>
        <taxon>Multicrustacea</taxon>
        <taxon>Malacostraca</taxon>
        <taxon>Eumalacostraca</taxon>
        <taxon>Peracarida</taxon>
        <taxon>Amphipoda</taxon>
        <taxon>Amphilochidea</taxon>
        <taxon>Lysianassida</taxon>
        <taxon>Lysianassidira</taxon>
        <taxon>Lysianassoidea</taxon>
        <taxon>Lysianassidae</taxon>
        <taxon>Hirondellea</taxon>
    </lineage>
</organism>
<accession>A0A6A7FYD6</accession>
<feature type="compositionally biased region" description="Basic and acidic residues" evidence="3">
    <location>
        <begin position="141"/>
        <end position="170"/>
    </location>
</feature>
<comment type="similarity">
    <text evidence="1">Belongs to the proteasome subunit S3 family.</text>
</comment>
<dbReference type="PANTHER" id="PTHR10758">
    <property type="entry name" value="26S PROTEASOME NON-ATPASE REGULATORY SUBUNIT 3/COP9 SIGNALOSOME COMPLEX SUBUNIT 3"/>
    <property type="match status" value="1"/>
</dbReference>
<dbReference type="InterPro" id="IPR050756">
    <property type="entry name" value="CSN3"/>
</dbReference>
<feature type="region of interest" description="Disordered" evidence="3">
    <location>
        <begin position="524"/>
        <end position="562"/>
    </location>
</feature>
<dbReference type="InterPro" id="IPR013586">
    <property type="entry name" value="PSMD3_C"/>
</dbReference>
<dbReference type="AlphaFoldDB" id="A0A6A7FYD6"/>
<dbReference type="SMART" id="SM00088">
    <property type="entry name" value="PINT"/>
    <property type="match status" value="1"/>
</dbReference>
<name>A0A6A7FYD6_9CRUS</name>
<dbReference type="InterPro" id="IPR036390">
    <property type="entry name" value="WH_DNA-bd_sf"/>
</dbReference>
<proteinExistence type="evidence at transcript level"/>
<dbReference type="InterPro" id="IPR000717">
    <property type="entry name" value="PCI_dom"/>
</dbReference>
<evidence type="ECO:0000256" key="2">
    <source>
        <dbReference type="ARBA" id="ARBA00022942"/>
    </source>
</evidence>